<feature type="domain" description="DAC" evidence="7">
    <location>
        <begin position="50"/>
        <end position="211"/>
    </location>
</feature>
<dbReference type="Proteomes" id="UP000076268">
    <property type="component" value="Unassembled WGS sequence"/>
</dbReference>
<dbReference type="PANTHER" id="PTHR34185">
    <property type="entry name" value="DIADENYLATE CYCLASE"/>
    <property type="match status" value="1"/>
</dbReference>
<dbReference type="Pfam" id="PF02457">
    <property type="entry name" value="DAC"/>
    <property type="match status" value="1"/>
</dbReference>
<keyword evidence="9" id="KW-1185">Reference proteome</keyword>
<evidence type="ECO:0000256" key="4">
    <source>
        <dbReference type="ARBA" id="ARBA00022741"/>
    </source>
</evidence>
<dbReference type="InterPro" id="IPR034693">
    <property type="entry name" value="CdaS"/>
</dbReference>
<evidence type="ECO:0000256" key="3">
    <source>
        <dbReference type="ARBA" id="ARBA00022695"/>
    </source>
</evidence>
<dbReference type="InterPro" id="IPR050338">
    <property type="entry name" value="DisA"/>
</dbReference>
<gene>
    <name evidence="6" type="primary">dacB</name>
    <name evidence="8" type="ORF">AXX12_17125</name>
</gene>
<dbReference type="GO" id="GO:0106408">
    <property type="term" value="F:diadenylate cyclase activity"/>
    <property type="evidence" value="ECO:0007669"/>
    <property type="project" value="UniProtKB-EC"/>
</dbReference>
<protein>
    <recommendedName>
        <fullName evidence="6">Diadenylate cyclase</fullName>
        <shortName evidence="6">DAC</shortName>
        <ecNumber evidence="6">2.7.7.85</ecNumber>
    </recommendedName>
    <alternativeName>
        <fullName evidence="6">Cyclic-di-AMP synthase</fullName>
        <shortName evidence="6">c-di-AMP synthase</shortName>
    </alternativeName>
</protein>
<dbReference type="AlphaFoldDB" id="A0A154BV53"/>
<sequence length="233" mass="25547">MTLCQLDDEKKKHLRDKLEEISIKTKIIVDALDHKEGCLLCEIKTIKDLSLELNELASLYHFQTSFLSTVTGMEEITNAVTTLSEKGHGALIAIEQTDSLEQFIIACNTTGTFIGAEASALLLESIFYPGNPLHDGAVIIRDGKIVSAGCVLPLSIEKYTKEGKRLGTRHRAALGLSNRTDAIILAVSEETRKVSVIQHGVLHPIGVNMCEHGINQNFNPAAIDYQPLNKTLQ</sequence>
<dbReference type="GO" id="GO:0004016">
    <property type="term" value="F:adenylate cyclase activity"/>
    <property type="evidence" value="ECO:0007669"/>
    <property type="project" value="UniProtKB-UniRule"/>
</dbReference>
<dbReference type="EC" id="2.7.7.85" evidence="6"/>
<comment type="similarity">
    <text evidence="6">Belongs to the adenylate cyclase family. DacB/CdaS subfamily.</text>
</comment>
<comment type="function">
    <text evidence="6">Catalyzes the condensation of 2 ATP molecules into cyclic di-AMP (c-di-AMP), a second messenger used to regulate differing processes in different bacteria.</text>
</comment>
<comment type="caution">
    <text evidence="8">The sequence shown here is derived from an EMBL/GenBank/DDBJ whole genome shotgun (WGS) entry which is preliminary data.</text>
</comment>
<dbReference type="GO" id="GO:0005524">
    <property type="term" value="F:ATP binding"/>
    <property type="evidence" value="ECO:0007669"/>
    <property type="project" value="UniProtKB-UniRule"/>
</dbReference>
<organism evidence="8 9">
    <name type="scientific">Anaerosporomusa subterranea</name>
    <dbReference type="NCBI Taxonomy" id="1794912"/>
    <lineage>
        <taxon>Bacteria</taxon>
        <taxon>Bacillati</taxon>
        <taxon>Bacillota</taxon>
        <taxon>Negativicutes</taxon>
        <taxon>Acetonemataceae</taxon>
        <taxon>Anaerosporomusa</taxon>
    </lineage>
</organism>
<comment type="subunit">
    <text evidence="6">Probably oligomerizes.</text>
</comment>
<keyword evidence="6" id="KW-1003">Cell membrane</keyword>
<proteinExistence type="inferred from homology"/>
<dbReference type="PROSITE" id="PS51794">
    <property type="entry name" value="DAC"/>
    <property type="match status" value="1"/>
</dbReference>
<dbReference type="STRING" id="1794912.AXX12_17125"/>
<dbReference type="EMBL" id="LSGP01000006">
    <property type="protein sequence ID" value="KYZ77787.1"/>
    <property type="molecule type" value="Genomic_DNA"/>
</dbReference>
<evidence type="ECO:0000259" key="7">
    <source>
        <dbReference type="PROSITE" id="PS51794"/>
    </source>
</evidence>
<evidence type="ECO:0000313" key="9">
    <source>
        <dbReference type="Proteomes" id="UP000076268"/>
    </source>
</evidence>
<dbReference type="InterPro" id="IPR036888">
    <property type="entry name" value="DNA_integrity_DisA_N_sf"/>
</dbReference>
<dbReference type="Pfam" id="PF10372">
    <property type="entry name" value="CdaS_N"/>
    <property type="match status" value="1"/>
</dbReference>
<evidence type="ECO:0000313" key="8">
    <source>
        <dbReference type="EMBL" id="KYZ77787.1"/>
    </source>
</evidence>
<evidence type="ECO:0000256" key="1">
    <source>
        <dbReference type="ARBA" id="ARBA00000877"/>
    </source>
</evidence>
<name>A0A154BV53_ANASB</name>
<dbReference type="InterPro" id="IPR019457">
    <property type="entry name" value="CdaS_N"/>
</dbReference>
<dbReference type="RefSeq" id="WP_066237578.1">
    <property type="nucleotide sequence ID" value="NZ_LSGP01000006.1"/>
</dbReference>
<keyword evidence="3 6" id="KW-0548">Nucleotidyltransferase</keyword>
<comment type="catalytic activity">
    <reaction evidence="1 6">
        <text>2 ATP = 3',3'-c-di-AMP + 2 diphosphate</text>
        <dbReference type="Rhea" id="RHEA:35655"/>
        <dbReference type="ChEBI" id="CHEBI:30616"/>
        <dbReference type="ChEBI" id="CHEBI:33019"/>
        <dbReference type="ChEBI" id="CHEBI:71500"/>
        <dbReference type="EC" id="2.7.7.85"/>
    </reaction>
</comment>
<keyword evidence="6" id="KW-0812">Transmembrane</keyword>
<keyword evidence="2 6" id="KW-0808">Transferase</keyword>
<reference evidence="8 9" key="1">
    <citation type="submission" date="2016-02" db="EMBL/GenBank/DDBJ databases">
        <title>Anaerosporomusa subterraneum gen. nov., sp. nov., a spore-forming obligate anaerobe isolated from saprolite.</title>
        <authorList>
            <person name="Choi J.K."/>
            <person name="Shah M."/>
            <person name="Yee N."/>
        </authorList>
    </citation>
    <scope>NUCLEOTIDE SEQUENCE [LARGE SCALE GENOMIC DNA]</scope>
    <source>
        <strain evidence="8 9">RU4</strain>
    </source>
</reference>
<dbReference type="InterPro" id="IPR003390">
    <property type="entry name" value="DNA_integrity_scan_DisA_N"/>
</dbReference>
<accession>A0A154BV53</accession>
<dbReference type="HAMAP" id="MF_00838">
    <property type="entry name" value="DacB"/>
    <property type="match status" value="1"/>
</dbReference>
<dbReference type="Gene3D" id="1.10.287.770">
    <property type="entry name" value="YojJ-like"/>
    <property type="match status" value="1"/>
</dbReference>
<evidence type="ECO:0000256" key="5">
    <source>
        <dbReference type="ARBA" id="ARBA00022840"/>
    </source>
</evidence>
<dbReference type="PANTHER" id="PTHR34185:SF2">
    <property type="entry name" value="CYCLIC DI-AMP SYNTHASE CDAS"/>
    <property type="match status" value="1"/>
</dbReference>
<dbReference type="GO" id="GO:0006171">
    <property type="term" value="P:cAMP biosynthetic process"/>
    <property type="evidence" value="ECO:0007669"/>
    <property type="project" value="InterPro"/>
</dbReference>
<keyword evidence="6" id="KW-0472">Membrane</keyword>
<keyword evidence="5 6" id="KW-0067">ATP-binding</keyword>
<dbReference type="Gene3D" id="3.40.1700.10">
    <property type="entry name" value="DNA integrity scanning protein, DisA, N-terminal domain"/>
    <property type="match status" value="1"/>
</dbReference>
<dbReference type="OrthoDB" id="9807385at2"/>
<evidence type="ECO:0000256" key="2">
    <source>
        <dbReference type="ARBA" id="ARBA00022679"/>
    </source>
</evidence>
<dbReference type="SUPFAM" id="SSF143597">
    <property type="entry name" value="YojJ-like"/>
    <property type="match status" value="1"/>
</dbReference>
<keyword evidence="6" id="KW-1133">Transmembrane helix</keyword>
<keyword evidence="4 6" id="KW-0547">Nucleotide-binding</keyword>
<evidence type="ECO:0000256" key="6">
    <source>
        <dbReference type="HAMAP-Rule" id="MF_00838"/>
    </source>
</evidence>